<evidence type="ECO:0000313" key="1">
    <source>
        <dbReference type="EMBL" id="CAK9154635.1"/>
    </source>
</evidence>
<sequence>HEAGSVAFDDAPKKMSDIQMRIETKTSSLKNIQNEIAKSKLDAVEARKLEQVFTYLDAHL</sequence>
<proteinExistence type="predicted"/>
<dbReference type="Proteomes" id="UP001642360">
    <property type="component" value="Unassembled WGS sequence"/>
</dbReference>
<keyword evidence="2" id="KW-1185">Reference proteome</keyword>
<name>A0ABC8SFP2_9AQUA</name>
<dbReference type="AlphaFoldDB" id="A0ABC8SFP2"/>
<feature type="non-terminal residue" evidence="1">
    <location>
        <position position="1"/>
    </location>
</feature>
<comment type="caution">
    <text evidence="1">The sequence shown here is derived from an EMBL/GenBank/DDBJ whole genome shotgun (WGS) entry which is preliminary data.</text>
</comment>
<accession>A0ABC8SFP2</accession>
<protein>
    <submittedName>
        <fullName evidence="1">Uncharacterized protein</fullName>
    </submittedName>
</protein>
<gene>
    <name evidence="1" type="ORF">ILEXP_LOCUS22983</name>
</gene>
<organism evidence="1 2">
    <name type="scientific">Ilex paraguariensis</name>
    <name type="common">yerba mate</name>
    <dbReference type="NCBI Taxonomy" id="185542"/>
    <lineage>
        <taxon>Eukaryota</taxon>
        <taxon>Viridiplantae</taxon>
        <taxon>Streptophyta</taxon>
        <taxon>Embryophyta</taxon>
        <taxon>Tracheophyta</taxon>
        <taxon>Spermatophyta</taxon>
        <taxon>Magnoliopsida</taxon>
        <taxon>eudicotyledons</taxon>
        <taxon>Gunneridae</taxon>
        <taxon>Pentapetalae</taxon>
        <taxon>asterids</taxon>
        <taxon>campanulids</taxon>
        <taxon>Aquifoliales</taxon>
        <taxon>Aquifoliaceae</taxon>
        <taxon>Ilex</taxon>
    </lineage>
</organism>
<evidence type="ECO:0000313" key="2">
    <source>
        <dbReference type="Proteomes" id="UP001642360"/>
    </source>
</evidence>
<dbReference type="EMBL" id="CAUOFW020002558">
    <property type="protein sequence ID" value="CAK9154635.1"/>
    <property type="molecule type" value="Genomic_DNA"/>
</dbReference>
<reference evidence="1 2" key="1">
    <citation type="submission" date="2024-02" db="EMBL/GenBank/DDBJ databases">
        <authorList>
            <person name="Vignale AGUSTIN F."/>
            <person name="Sosa J E."/>
            <person name="Modenutti C."/>
        </authorList>
    </citation>
    <scope>NUCLEOTIDE SEQUENCE [LARGE SCALE GENOMIC DNA]</scope>
</reference>